<dbReference type="RefSeq" id="WP_380581464.1">
    <property type="nucleotide sequence ID" value="NZ_JBHSQJ010000031.1"/>
</dbReference>
<evidence type="ECO:0008006" key="4">
    <source>
        <dbReference type="Google" id="ProtNLM"/>
    </source>
</evidence>
<dbReference type="EMBL" id="JBHSQJ010000031">
    <property type="protein sequence ID" value="MFC5907242.1"/>
    <property type="molecule type" value="Genomic_DNA"/>
</dbReference>
<proteinExistence type="predicted"/>
<evidence type="ECO:0000313" key="2">
    <source>
        <dbReference type="EMBL" id="MFC5907242.1"/>
    </source>
</evidence>
<evidence type="ECO:0000256" key="1">
    <source>
        <dbReference type="SAM" id="MobiDB-lite"/>
    </source>
</evidence>
<protein>
    <recommendedName>
        <fullName evidence="4">WXG100 family type VII secretion target</fullName>
    </recommendedName>
</protein>
<keyword evidence="3" id="KW-1185">Reference proteome</keyword>
<organism evidence="2 3">
    <name type="scientific">Streptacidiphilus monticola</name>
    <dbReference type="NCBI Taxonomy" id="2161674"/>
    <lineage>
        <taxon>Bacteria</taxon>
        <taxon>Bacillati</taxon>
        <taxon>Actinomycetota</taxon>
        <taxon>Actinomycetes</taxon>
        <taxon>Kitasatosporales</taxon>
        <taxon>Streptomycetaceae</taxon>
        <taxon>Streptacidiphilus</taxon>
    </lineage>
</organism>
<evidence type="ECO:0000313" key="3">
    <source>
        <dbReference type="Proteomes" id="UP001596174"/>
    </source>
</evidence>
<dbReference type="Proteomes" id="UP001596174">
    <property type="component" value="Unassembled WGS sequence"/>
</dbReference>
<sequence length="753" mass="80144">MVTYDELANARLDSLSAAADSFDRLVRQWDVDQAYEGQVINPLASSNWTGPAADNAIASLTRTRSQILAAFDEASSLAATLRDAYDQFSQAQKNLHAAVADAQGKGMTVDDQGQVHWPPATNPADRHDPDYARSYQELADQVSQRISAALEQATQADDAAAGALSADTGDSASFNDRPVGGIPEEEAQQAAALARQGGKLTDAQLRQLDQLLAAHSGDSRFTTAFFQSLGPKESLLFYGQLSWTASGNGANDATRTALLKDLQTRLGSSLATATDTHRWPHLSDEWEAGLRKAGAEKMQTDPNNPDDPQGQVYGYQILGSYLRTGTYDEHFLLPVTEHITQLSEKNPMMWTDGSRENSNLRLNFQDASAGYNPLSGAMEALGHNPRASLDFFHNPETLYGADGTPTGKTAPNGYLDYLTSDSDKNALIIADTTGGGPKEYAAAYKAQVATLGHALQSATTGVPYDAGDGTPLPQHSPEMAALANQVVHRFGSHPELLSGEHNGNPLFSPLNESVAHITGSYIGDVDRSLNNTTTRLPVFGSDAHFNTTDTRQLLHALGRDPDSYGVVLQAQNGYTAAQLQNVAHASDPHDPQLGDVFSNISHDGGVATGILGQARVQELQQNNAASDAQYNAAIDRNTEVAKTVWSMTLGSKVDAVPVVGGALNEGVSSYIDHLADGFHQDSTLKSIHDGNDLDVQAQNATMDAARNAVHHAMQGSGLDSQKIDDYADTAAKGAQNGYGLGAGDDARTQGPYS</sequence>
<reference evidence="3" key="1">
    <citation type="journal article" date="2019" name="Int. J. Syst. Evol. Microbiol.">
        <title>The Global Catalogue of Microorganisms (GCM) 10K type strain sequencing project: providing services to taxonomists for standard genome sequencing and annotation.</title>
        <authorList>
            <consortium name="The Broad Institute Genomics Platform"/>
            <consortium name="The Broad Institute Genome Sequencing Center for Infectious Disease"/>
            <person name="Wu L."/>
            <person name="Ma J."/>
        </authorList>
    </citation>
    <scope>NUCLEOTIDE SEQUENCE [LARGE SCALE GENOMIC DNA]</scope>
    <source>
        <strain evidence="3">JCM 4816</strain>
    </source>
</reference>
<name>A0ABW1FZA1_9ACTN</name>
<accession>A0ABW1FZA1</accession>
<feature type="region of interest" description="Disordered" evidence="1">
    <location>
        <begin position="734"/>
        <end position="753"/>
    </location>
</feature>
<gene>
    <name evidence="2" type="ORF">ACFP3V_08425</name>
</gene>
<comment type="caution">
    <text evidence="2">The sequence shown here is derived from an EMBL/GenBank/DDBJ whole genome shotgun (WGS) entry which is preliminary data.</text>
</comment>